<dbReference type="PANTHER" id="PTHR37273">
    <property type="entry name" value="CHROMOSOME 8, WHOLE GENOME SHOTGUN SEQUENCE"/>
    <property type="match status" value="1"/>
</dbReference>
<reference evidence="3" key="2">
    <citation type="submission" date="2023-05" db="EMBL/GenBank/DDBJ databases">
        <authorList>
            <consortium name="Lawrence Berkeley National Laboratory"/>
            <person name="Steindorff A."/>
            <person name="Hensen N."/>
            <person name="Bonometti L."/>
            <person name="Westerberg I."/>
            <person name="Brannstrom I.O."/>
            <person name="Guillou S."/>
            <person name="Cros-Aarteil S."/>
            <person name="Calhoun S."/>
            <person name="Haridas S."/>
            <person name="Kuo A."/>
            <person name="Mondo S."/>
            <person name="Pangilinan J."/>
            <person name="Riley R."/>
            <person name="Labutti K."/>
            <person name="Andreopoulos B."/>
            <person name="Lipzen A."/>
            <person name="Chen C."/>
            <person name="Yanf M."/>
            <person name="Daum C."/>
            <person name="Ng V."/>
            <person name="Clum A."/>
            <person name="Ohm R."/>
            <person name="Martin F."/>
            <person name="Silar P."/>
            <person name="Natvig D."/>
            <person name="Lalanne C."/>
            <person name="Gautier V."/>
            <person name="Ament-Velasquez S.L."/>
            <person name="Kruys A."/>
            <person name="Hutchinson M.I."/>
            <person name="Powell A.J."/>
            <person name="Barry K."/>
            <person name="Miller A.N."/>
            <person name="Grigoriev I.V."/>
            <person name="Debuchy R."/>
            <person name="Gladieux P."/>
            <person name="Thoren M.H."/>
            <person name="Johannesson H."/>
        </authorList>
    </citation>
    <scope>NUCLEOTIDE SEQUENCE</scope>
    <source>
        <strain evidence="3">PSN309</strain>
    </source>
</reference>
<dbReference type="Gene3D" id="2.30.110.10">
    <property type="entry name" value="Electron Transport, Fmn-binding Protein, Chain A"/>
    <property type="match status" value="1"/>
</dbReference>
<dbReference type="Proteomes" id="UP001302126">
    <property type="component" value="Unassembled WGS sequence"/>
</dbReference>
<evidence type="ECO:0000256" key="1">
    <source>
        <dbReference type="SAM" id="MobiDB-lite"/>
    </source>
</evidence>
<comment type="caution">
    <text evidence="3">The sequence shown here is derived from an EMBL/GenBank/DDBJ whole genome shotgun (WGS) entry which is preliminary data.</text>
</comment>
<feature type="compositionally biased region" description="Basic and acidic residues" evidence="1">
    <location>
        <begin position="293"/>
        <end position="307"/>
    </location>
</feature>
<dbReference type="AlphaFoldDB" id="A0AAN7AI00"/>
<sequence length="320" mass="35816">MKPTTFLPLFTGLSNAAALSSSLKTTKIPTSYESAVLARRILALTPLGTLSTIFPEEDKNDAAAAPGTKENRPPGLGGMPHGLLEYISDCEPHSTGNPTILALNIETTFKNVAAGSNISLAVTWTPPHTPVHALKKHHKKHHHSKKSNSWFSWLPFTSHHHDDHHHHHHHHHQEDHPHHSHHHSGNENTPKPLPYSPAALPRFSLLGYIEPIKGGDDRSTEIGSRLATCFTQSHPDAKWWLPGNRIHESHFVRLVVEQVYWIGGFGDRAYIGWIPVEEWRNVTREEWESVRLPGEKGDKTKGWDSKEWSAPPTLTVQGDL</sequence>
<feature type="region of interest" description="Disordered" evidence="1">
    <location>
        <begin position="293"/>
        <end position="320"/>
    </location>
</feature>
<evidence type="ECO:0000259" key="2">
    <source>
        <dbReference type="Pfam" id="PF13883"/>
    </source>
</evidence>
<gene>
    <name evidence="3" type="ORF">QBC35DRAFT_474664</name>
</gene>
<dbReference type="InterPro" id="IPR055343">
    <property type="entry name" value="CREG_beta-barrel"/>
</dbReference>
<keyword evidence="4" id="KW-1185">Reference proteome</keyword>
<dbReference type="SUPFAM" id="SSF50475">
    <property type="entry name" value="FMN-binding split barrel"/>
    <property type="match status" value="1"/>
</dbReference>
<feature type="compositionally biased region" description="Basic residues" evidence="1">
    <location>
        <begin position="162"/>
        <end position="171"/>
    </location>
</feature>
<evidence type="ECO:0000313" key="4">
    <source>
        <dbReference type="Proteomes" id="UP001302126"/>
    </source>
</evidence>
<accession>A0AAN7AI00</accession>
<feature type="domain" description="CREG-like beta-barrel" evidence="2">
    <location>
        <begin position="29"/>
        <end position="280"/>
    </location>
</feature>
<evidence type="ECO:0000313" key="3">
    <source>
        <dbReference type="EMBL" id="KAK4187314.1"/>
    </source>
</evidence>
<proteinExistence type="predicted"/>
<reference evidence="3" key="1">
    <citation type="journal article" date="2023" name="Mol. Phylogenet. Evol.">
        <title>Genome-scale phylogeny and comparative genomics of the fungal order Sordariales.</title>
        <authorList>
            <person name="Hensen N."/>
            <person name="Bonometti L."/>
            <person name="Westerberg I."/>
            <person name="Brannstrom I.O."/>
            <person name="Guillou S."/>
            <person name="Cros-Aarteil S."/>
            <person name="Calhoun S."/>
            <person name="Haridas S."/>
            <person name="Kuo A."/>
            <person name="Mondo S."/>
            <person name="Pangilinan J."/>
            <person name="Riley R."/>
            <person name="LaButti K."/>
            <person name="Andreopoulos B."/>
            <person name="Lipzen A."/>
            <person name="Chen C."/>
            <person name="Yan M."/>
            <person name="Daum C."/>
            <person name="Ng V."/>
            <person name="Clum A."/>
            <person name="Steindorff A."/>
            <person name="Ohm R.A."/>
            <person name="Martin F."/>
            <person name="Silar P."/>
            <person name="Natvig D.O."/>
            <person name="Lalanne C."/>
            <person name="Gautier V."/>
            <person name="Ament-Velasquez S.L."/>
            <person name="Kruys A."/>
            <person name="Hutchinson M.I."/>
            <person name="Powell A.J."/>
            <person name="Barry K."/>
            <person name="Miller A.N."/>
            <person name="Grigoriev I.V."/>
            <person name="Debuchy R."/>
            <person name="Gladieux P."/>
            <person name="Hiltunen Thoren M."/>
            <person name="Johannesson H."/>
        </authorList>
    </citation>
    <scope>NUCLEOTIDE SEQUENCE</scope>
    <source>
        <strain evidence="3">PSN309</strain>
    </source>
</reference>
<dbReference type="InterPro" id="IPR012349">
    <property type="entry name" value="Split_barrel_FMN-bd"/>
</dbReference>
<organism evidence="3 4">
    <name type="scientific">Podospora australis</name>
    <dbReference type="NCBI Taxonomy" id="1536484"/>
    <lineage>
        <taxon>Eukaryota</taxon>
        <taxon>Fungi</taxon>
        <taxon>Dikarya</taxon>
        <taxon>Ascomycota</taxon>
        <taxon>Pezizomycotina</taxon>
        <taxon>Sordariomycetes</taxon>
        <taxon>Sordariomycetidae</taxon>
        <taxon>Sordariales</taxon>
        <taxon>Podosporaceae</taxon>
        <taxon>Podospora</taxon>
    </lineage>
</organism>
<feature type="region of interest" description="Disordered" evidence="1">
    <location>
        <begin position="161"/>
        <end position="194"/>
    </location>
</feature>
<dbReference type="Pfam" id="PF13883">
    <property type="entry name" value="CREG_beta-barrel"/>
    <property type="match status" value="1"/>
</dbReference>
<protein>
    <submittedName>
        <fullName evidence="3">Pyridoxamine 5'-phosphate oxidase-domain-containing protein</fullName>
    </submittedName>
</protein>
<dbReference type="EMBL" id="MU864405">
    <property type="protein sequence ID" value="KAK4187314.1"/>
    <property type="molecule type" value="Genomic_DNA"/>
</dbReference>
<dbReference type="PANTHER" id="PTHR37273:SF1">
    <property type="entry name" value="ADL397C-AP"/>
    <property type="match status" value="1"/>
</dbReference>
<name>A0AAN7AI00_9PEZI</name>